<dbReference type="EMBL" id="FNWO01000012">
    <property type="protein sequence ID" value="SEH52246.1"/>
    <property type="molecule type" value="Genomic_DNA"/>
</dbReference>
<dbReference type="Proteomes" id="UP000182983">
    <property type="component" value="Unassembled WGS sequence"/>
</dbReference>
<sequence length="74" mass="7892">MPTSPDVWPKNVSGYQDYGKGATPPSGGLWPTFNTSPIRVVTIDGGSWLVAKDGAYVMGEAIDSHPRTSLQISQ</sequence>
<accession>A0A1H6IYS1</accession>
<evidence type="ECO:0000313" key="1">
    <source>
        <dbReference type="EMBL" id="SEH52246.1"/>
    </source>
</evidence>
<evidence type="ECO:0000313" key="2">
    <source>
        <dbReference type="Proteomes" id="UP000182983"/>
    </source>
</evidence>
<reference evidence="2" key="1">
    <citation type="submission" date="2016-10" db="EMBL/GenBank/DDBJ databases">
        <authorList>
            <person name="Varghese N."/>
            <person name="Submissions S."/>
        </authorList>
    </citation>
    <scope>NUCLEOTIDE SEQUENCE [LARGE SCALE GENOMIC DNA]</scope>
    <source>
        <strain evidence="2">DSM 13234</strain>
    </source>
</reference>
<proteinExistence type="predicted"/>
<dbReference type="AlphaFoldDB" id="A0A1H6IYS1"/>
<gene>
    <name evidence="1" type="ORF">SAMN04244559_02779</name>
</gene>
<keyword evidence="2" id="KW-1185">Reference proteome</keyword>
<organism evidence="1 2">
    <name type="scientific">Magnetospirillum fulvum</name>
    <name type="common">Rhodospirillum fulvum</name>
    <dbReference type="NCBI Taxonomy" id="1082"/>
    <lineage>
        <taxon>Bacteria</taxon>
        <taxon>Pseudomonadati</taxon>
        <taxon>Pseudomonadota</taxon>
        <taxon>Alphaproteobacteria</taxon>
        <taxon>Rhodospirillales</taxon>
        <taxon>Rhodospirillaceae</taxon>
        <taxon>Magnetospirillum</taxon>
    </lineage>
</organism>
<protein>
    <submittedName>
        <fullName evidence="1">Uncharacterized protein</fullName>
    </submittedName>
</protein>
<name>A0A1H6IYS1_MAGFU</name>